<dbReference type="Proteomes" id="UP000821837">
    <property type="component" value="Unassembled WGS sequence"/>
</dbReference>
<sequence length="155" mass="17439">MLTHTSYLNYDKRHANTSHDVIDRKLKTCVVVPPTLYEHPEQPSYVPYNNSLTEALDFAVPARNYIGYCNLSVIWAVSTTLKARWFKANGSKVGLLQSCDNVTNAVDVDPYSVCSEGVSGQYQYDQKYMSGVFTNSTHALTFETEQSIKAKVQEL</sequence>
<dbReference type="AlphaFoldDB" id="A0A9D4T1F4"/>
<comment type="caution">
    <text evidence="1">The sequence shown here is derived from an EMBL/GenBank/DDBJ whole genome shotgun (WGS) entry which is preliminary data.</text>
</comment>
<evidence type="ECO:0000313" key="1">
    <source>
        <dbReference type="EMBL" id="KAH7967980.1"/>
    </source>
</evidence>
<reference evidence="1" key="1">
    <citation type="journal article" date="2020" name="Cell">
        <title>Large-Scale Comparative Analyses of Tick Genomes Elucidate Their Genetic Diversity and Vector Capacities.</title>
        <authorList>
            <consortium name="Tick Genome and Microbiome Consortium (TIGMIC)"/>
            <person name="Jia N."/>
            <person name="Wang J."/>
            <person name="Shi W."/>
            <person name="Du L."/>
            <person name="Sun Y."/>
            <person name="Zhan W."/>
            <person name="Jiang J.F."/>
            <person name="Wang Q."/>
            <person name="Zhang B."/>
            <person name="Ji P."/>
            <person name="Bell-Sakyi L."/>
            <person name="Cui X.M."/>
            <person name="Yuan T.T."/>
            <person name="Jiang B.G."/>
            <person name="Yang W.F."/>
            <person name="Lam T.T."/>
            <person name="Chang Q.C."/>
            <person name="Ding S.J."/>
            <person name="Wang X.J."/>
            <person name="Zhu J.G."/>
            <person name="Ruan X.D."/>
            <person name="Zhao L."/>
            <person name="Wei J.T."/>
            <person name="Ye R.Z."/>
            <person name="Que T.C."/>
            <person name="Du C.H."/>
            <person name="Zhou Y.H."/>
            <person name="Cheng J.X."/>
            <person name="Dai P.F."/>
            <person name="Guo W.B."/>
            <person name="Han X.H."/>
            <person name="Huang E.J."/>
            <person name="Li L.F."/>
            <person name="Wei W."/>
            <person name="Gao Y.C."/>
            <person name="Liu J.Z."/>
            <person name="Shao H.Z."/>
            <person name="Wang X."/>
            <person name="Wang C.C."/>
            <person name="Yang T.C."/>
            <person name="Huo Q.B."/>
            <person name="Li W."/>
            <person name="Chen H.Y."/>
            <person name="Chen S.E."/>
            <person name="Zhou L.G."/>
            <person name="Ni X.B."/>
            <person name="Tian J.H."/>
            <person name="Sheng Y."/>
            <person name="Liu T."/>
            <person name="Pan Y.S."/>
            <person name="Xia L.Y."/>
            <person name="Li J."/>
            <person name="Zhao F."/>
            <person name="Cao W.C."/>
        </authorList>
    </citation>
    <scope>NUCLEOTIDE SEQUENCE</scope>
    <source>
        <strain evidence="1">Rsan-2018</strain>
    </source>
</reference>
<accession>A0A9D4T1F4</accession>
<proteinExistence type="predicted"/>
<evidence type="ECO:0000313" key="2">
    <source>
        <dbReference type="Proteomes" id="UP000821837"/>
    </source>
</evidence>
<gene>
    <name evidence="1" type="ORF">HPB52_005048</name>
</gene>
<organism evidence="1 2">
    <name type="scientific">Rhipicephalus sanguineus</name>
    <name type="common">Brown dog tick</name>
    <name type="synonym">Ixodes sanguineus</name>
    <dbReference type="NCBI Taxonomy" id="34632"/>
    <lineage>
        <taxon>Eukaryota</taxon>
        <taxon>Metazoa</taxon>
        <taxon>Ecdysozoa</taxon>
        <taxon>Arthropoda</taxon>
        <taxon>Chelicerata</taxon>
        <taxon>Arachnida</taxon>
        <taxon>Acari</taxon>
        <taxon>Parasitiformes</taxon>
        <taxon>Ixodida</taxon>
        <taxon>Ixodoidea</taxon>
        <taxon>Ixodidae</taxon>
        <taxon>Rhipicephalinae</taxon>
        <taxon>Rhipicephalus</taxon>
        <taxon>Rhipicephalus</taxon>
    </lineage>
</organism>
<name>A0A9D4T1F4_RHISA</name>
<protein>
    <submittedName>
        <fullName evidence="1">Uncharacterized protein</fullName>
    </submittedName>
</protein>
<reference evidence="1" key="2">
    <citation type="submission" date="2021-09" db="EMBL/GenBank/DDBJ databases">
        <authorList>
            <person name="Jia N."/>
            <person name="Wang J."/>
            <person name="Shi W."/>
            <person name="Du L."/>
            <person name="Sun Y."/>
            <person name="Zhan W."/>
            <person name="Jiang J."/>
            <person name="Wang Q."/>
            <person name="Zhang B."/>
            <person name="Ji P."/>
            <person name="Sakyi L.B."/>
            <person name="Cui X."/>
            <person name="Yuan T."/>
            <person name="Jiang B."/>
            <person name="Yang W."/>
            <person name="Lam T.T.-Y."/>
            <person name="Chang Q."/>
            <person name="Ding S."/>
            <person name="Wang X."/>
            <person name="Zhu J."/>
            <person name="Ruan X."/>
            <person name="Zhao L."/>
            <person name="Wei J."/>
            <person name="Que T."/>
            <person name="Du C."/>
            <person name="Cheng J."/>
            <person name="Dai P."/>
            <person name="Han X."/>
            <person name="Huang E."/>
            <person name="Gao Y."/>
            <person name="Liu J."/>
            <person name="Shao H."/>
            <person name="Ye R."/>
            <person name="Li L."/>
            <person name="Wei W."/>
            <person name="Wang X."/>
            <person name="Wang C."/>
            <person name="Huo Q."/>
            <person name="Li W."/>
            <person name="Guo W."/>
            <person name="Chen H."/>
            <person name="Chen S."/>
            <person name="Zhou L."/>
            <person name="Zhou L."/>
            <person name="Ni X."/>
            <person name="Tian J."/>
            <person name="Zhou Y."/>
            <person name="Sheng Y."/>
            <person name="Liu T."/>
            <person name="Pan Y."/>
            <person name="Xia L."/>
            <person name="Li J."/>
            <person name="Zhao F."/>
            <person name="Cao W."/>
        </authorList>
    </citation>
    <scope>NUCLEOTIDE SEQUENCE</scope>
    <source>
        <strain evidence="1">Rsan-2018</strain>
        <tissue evidence="1">Larvae</tissue>
    </source>
</reference>
<dbReference type="EMBL" id="JABSTV010001248">
    <property type="protein sequence ID" value="KAH7967980.1"/>
    <property type="molecule type" value="Genomic_DNA"/>
</dbReference>
<keyword evidence="2" id="KW-1185">Reference proteome</keyword>
<dbReference type="VEuPathDB" id="VectorBase:RSAN_052430"/>